<name>A0A6G1FW82_9PEZI</name>
<keyword evidence="1" id="KW-0175">Coiled coil</keyword>
<evidence type="ECO:0000256" key="1">
    <source>
        <dbReference type="SAM" id="Coils"/>
    </source>
</evidence>
<feature type="non-terminal residue" evidence="3">
    <location>
        <position position="1"/>
    </location>
</feature>
<reference evidence="5" key="3">
    <citation type="submission" date="2025-04" db="UniProtKB">
        <authorList>
            <consortium name="RefSeq"/>
        </authorList>
    </citation>
    <scope>IDENTIFICATION</scope>
    <source>
        <strain evidence="5">CBS 781.70</strain>
    </source>
</reference>
<evidence type="ECO:0000313" key="5">
    <source>
        <dbReference type="RefSeq" id="XP_033531619.1"/>
    </source>
</evidence>
<feature type="region of interest" description="Disordered" evidence="2">
    <location>
        <begin position="232"/>
        <end position="306"/>
    </location>
</feature>
<dbReference type="GeneID" id="54416380"/>
<keyword evidence="4" id="KW-1185">Reference proteome</keyword>
<accession>A0A6G1FW82</accession>
<proteinExistence type="predicted"/>
<dbReference type="AlphaFoldDB" id="A0A6G1FW82"/>
<gene>
    <name evidence="3 5" type="ORF">P152DRAFT_384832</name>
</gene>
<dbReference type="RefSeq" id="XP_033531619.1">
    <property type="nucleotide sequence ID" value="XM_033675810.1"/>
</dbReference>
<evidence type="ECO:0000313" key="3">
    <source>
        <dbReference type="EMBL" id="KAF1809988.1"/>
    </source>
</evidence>
<organism evidence="3">
    <name type="scientific">Eremomyces bilateralis CBS 781.70</name>
    <dbReference type="NCBI Taxonomy" id="1392243"/>
    <lineage>
        <taxon>Eukaryota</taxon>
        <taxon>Fungi</taxon>
        <taxon>Dikarya</taxon>
        <taxon>Ascomycota</taxon>
        <taxon>Pezizomycotina</taxon>
        <taxon>Dothideomycetes</taxon>
        <taxon>Dothideomycetes incertae sedis</taxon>
        <taxon>Eremomycetales</taxon>
        <taxon>Eremomycetaceae</taxon>
        <taxon>Eremomyces</taxon>
    </lineage>
</organism>
<dbReference type="Proteomes" id="UP000504638">
    <property type="component" value="Unplaced"/>
</dbReference>
<evidence type="ECO:0000313" key="4">
    <source>
        <dbReference type="Proteomes" id="UP000504638"/>
    </source>
</evidence>
<evidence type="ECO:0000256" key="2">
    <source>
        <dbReference type="SAM" id="MobiDB-lite"/>
    </source>
</evidence>
<feature type="compositionally biased region" description="Polar residues" evidence="2">
    <location>
        <begin position="257"/>
        <end position="268"/>
    </location>
</feature>
<sequence>STFPHAFERWEQLSSQWEGQTRYWIRRLENNSDELRNEPLNVGIARQMQDLTAAGANLFHAVVELQRLRASSERKFQRWFTDVRGELERNEEVQAQQQVALDRERRARQEQNAIAARAEEQRANVDKMNGELKRELNIAKEEARRAWEELGRREQEERDRCSEIREGRPVNICGIQIFPTSQIMRQASLRRGQEGDDYSMDPGQEYMEAEYVYNEGASPTDTDPFVEAGKRPAPPPGTFSAGVYQPQGIQPYAPGSTPASGSTSQTIAEQPDYEGSGYEGWERVQHHYPTRLSDVPEEEDERSRAS</sequence>
<dbReference type="EMBL" id="ML975169">
    <property type="protein sequence ID" value="KAF1809988.1"/>
    <property type="molecule type" value="Genomic_DNA"/>
</dbReference>
<protein>
    <submittedName>
        <fullName evidence="3 5">Uncharacterized protein</fullName>
    </submittedName>
</protein>
<reference evidence="5" key="2">
    <citation type="submission" date="2020-04" db="EMBL/GenBank/DDBJ databases">
        <authorList>
            <consortium name="NCBI Genome Project"/>
        </authorList>
    </citation>
    <scope>NUCLEOTIDE SEQUENCE</scope>
    <source>
        <strain evidence="5">CBS 781.70</strain>
    </source>
</reference>
<feature type="coiled-coil region" evidence="1">
    <location>
        <begin position="101"/>
        <end position="142"/>
    </location>
</feature>
<dbReference type="OrthoDB" id="5945798at2759"/>
<reference evidence="3 5" key="1">
    <citation type="submission" date="2020-01" db="EMBL/GenBank/DDBJ databases">
        <authorList>
            <consortium name="DOE Joint Genome Institute"/>
            <person name="Haridas S."/>
            <person name="Albert R."/>
            <person name="Binder M."/>
            <person name="Bloem J."/>
            <person name="Labutti K."/>
            <person name="Salamov A."/>
            <person name="Andreopoulos B."/>
            <person name="Baker S.E."/>
            <person name="Barry K."/>
            <person name="Bills G."/>
            <person name="Bluhm B.H."/>
            <person name="Cannon C."/>
            <person name="Castanera R."/>
            <person name="Culley D.E."/>
            <person name="Daum C."/>
            <person name="Ezra D."/>
            <person name="Gonzalez J.B."/>
            <person name="Henrissat B."/>
            <person name="Kuo A."/>
            <person name="Liang C."/>
            <person name="Lipzen A."/>
            <person name="Lutzoni F."/>
            <person name="Magnuson J."/>
            <person name="Mondo S."/>
            <person name="Nolan M."/>
            <person name="Ohm R."/>
            <person name="Pangilinan J."/>
            <person name="Park H.-J."/>
            <person name="Ramirez L."/>
            <person name="Alfaro M."/>
            <person name="Sun H."/>
            <person name="Tritt A."/>
            <person name="Yoshinaga Y."/>
            <person name="Zwiers L.-H."/>
            <person name="Turgeon B.G."/>
            <person name="Goodwin S.B."/>
            <person name="Spatafora J.W."/>
            <person name="Crous P.W."/>
            <person name="Grigoriev I.V."/>
        </authorList>
    </citation>
    <scope>NUCLEOTIDE SEQUENCE</scope>
    <source>
        <strain evidence="3 5">CBS 781.70</strain>
    </source>
</reference>
<feature type="non-terminal residue" evidence="3">
    <location>
        <position position="306"/>
    </location>
</feature>